<dbReference type="InterPro" id="IPR023214">
    <property type="entry name" value="HAD_sf"/>
</dbReference>
<dbReference type="GO" id="GO:0030007">
    <property type="term" value="P:intracellular potassium ion homeostasis"/>
    <property type="evidence" value="ECO:0007669"/>
    <property type="project" value="TreeGrafter"/>
</dbReference>
<dbReference type="GO" id="GO:1902600">
    <property type="term" value="P:proton transmembrane transport"/>
    <property type="evidence" value="ECO:0007669"/>
    <property type="project" value="TreeGrafter"/>
</dbReference>
<dbReference type="InterPro" id="IPR050510">
    <property type="entry name" value="Cation_transp_ATPase_P-type"/>
</dbReference>
<dbReference type="SFLD" id="SFLDG00002">
    <property type="entry name" value="C1.7:_P-type_atpase_like"/>
    <property type="match status" value="1"/>
</dbReference>
<feature type="transmembrane region" description="Helical" evidence="11">
    <location>
        <begin position="84"/>
        <end position="101"/>
    </location>
</feature>
<dbReference type="InterPro" id="IPR008250">
    <property type="entry name" value="ATPase_P-typ_transduc_dom_A_sf"/>
</dbReference>
<organism evidence="13 14">
    <name type="scientific">Candidatus Campbellbacteria bacterium RIFCSPHIGHO2_01_FULL_34_10</name>
    <dbReference type="NCBI Taxonomy" id="1797577"/>
    <lineage>
        <taxon>Bacteria</taxon>
        <taxon>Candidatus Campbelliibacteriota</taxon>
    </lineage>
</organism>
<feature type="transmembrane region" description="Helical" evidence="11">
    <location>
        <begin position="854"/>
        <end position="875"/>
    </location>
</feature>
<evidence type="ECO:0000256" key="3">
    <source>
        <dbReference type="ARBA" id="ARBA00022553"/>
    </source>
</evidence>
<evidence type="ECO:0000256" key="2">
    <source>
        <dbReference type="ARBA" id="ARBA00005675"/>
    </source>
</evidence>
<keyword evidence="9 11" id="KW-1133">Transmembrane helix</keyword>
<feature type="transmembrane region" description="Helical" evidence="11">
    <location>
        <begin position="824"/>
        <end position="842"/>
    </location>
</feature>
<feature type="transmembrane region" description="Helical" evidence="11">
    <location>
        <begin position="682"/>
        <end position="707"/>
    </location>
</feature>
<dbReference type="InterPro" id="IPR023299">
    <property type="entry name" value="ATPase_P-typ_cyto_dom_N"/>
</dbReference>
<dbReference type="PANTHER" id="PTHR43294:SF20">
    <property type="entry name" value="P-TYPE ATPASE"/>
    <property type="match status" value="1"/>
</dbReference>
<dbReference type="InterPro" id="IPR044492">
    <property type="entry name" value="P_typ_ATPase_HD_dom"/>
</dbReference>
<dbReference type="GO" id="GO:0005886">
    <property type="term" value="C:plasma membrane"/>
    <property type="evidence" value="ECO:0007669"/>
    <property type="project" value="TreeGrafter"/>
</dbReference>
<dbReference type="NCBIfam" id="TIGR01494">
    <property type="entry name" value="ATPase_P-type"/>
    <property type="match status" value="2"/>
</dbReference>
<evidence type="ECO:0000256" key="5">
    <source>
        <dbReference type="ARBA" id="ARBA00022741"/>
    </source>
</evidence>
<keyword evidence="6" id="KW-0067">ATP-binding</keyword>
<dbReference type="Pfam" id="PF00690">
    <property type="entry name" value="Cation_ATPase_N"/>
    <property type="match status" value="1"/>
</dbReference>
<dbReference type="GO" id="GO:0036376">
    <property type="term" value="P:sodium ion export across plasma membrane"/>
    <property type="evidence" value="ECO:0007669"/>
    <property type="project" value="TreeGrafter"/>
</dbReference>
<proteinExistence type="inferred from homology"/>
<dbReference type="AlphaFoldDB" id="A0A1F5ENS5"/>
<dbReference type="FunFam" id="2.70.150.10:FF:000160">
    <property type="entry name" value="Sarcoplasmic/endoplasmic reticulum calcium ATPase 1"/>
    <property type="match status" value="1"/>
</dbReference>
<feature type="transmembrane region" description="Helical" evidence="11">
    <location>
        <begin position="756"/>
        <end position="778"/>
    </location>
</feature>
<sequence length="890" mass="98792">MIKKQLWHHLSIKEIEKYLNTDLDVGLKSSDIQNIQKKFGRNLFDKKKDFGLLGKIFSQFKSPLIFILLVAGIATFFLKEYSDSIVIFLALLINTAIGAFQENKASNAFDKLSELQQKQATVIRDGKKSVILAEDLVPGDLVVLNSGMFVPADLRLIEEKNLLINESVLTGEWADVVKETKVITSSLADKSLNKQINMVWMGTTVSSGNALGVVVEIGDKTEIGKIAQSLNLVKEEKTPIKESLEKLARFLSVLVLIVLVVIFFLGLARGESVTEMLIVAIAMAVAVMPEGLPIAVTSVLAVGMSNILKKGGLVRNLLAAETLGSTTYILTDKTGTLTEAKMHLDKVYTWNFINDGRDQDDEDLIKMAVLSSDAFIDEGNQAPDNLIVRGRPIEKAIILAGIEHGFTQDDLFNERERLDFHSFESKNGFSASLNKDKKGNKLYVSGIPEMILEKSKFIYHNGKEKKMTKKALEHFLKIQKQKSLDGVRFIALSYKKVDWEKIPNLEKQENQEDLSDLVFVGLLAFSDPIRADVKEAIKKAQMAGAHVVMVTGDNPNTASKIAEEVGIIKKGDKILTGIEIEKMKDNELFEELKTVRVFARMNPSQKLRLSKILQKNGEVVAMTGDGVNDAPALQGADIGIVMESGTEVSKEASDLILLGGDFSTIIFAIEEGRRLIDNLKKILGYLLSTSFAEFLIIGGALLVGLPLPILPTQILWSNIIQEGLMNFAFVFEPGEKDLMKRKPGSMKKNNILTKELKMMIFTVGLSAGIFLLLVYLFIMQTNMTMEKIRTIMFASVSLGTVFFSISFKSFHLSFWKINIFSNKYLIFSLLISLLFLAVALFVPPVRDMLSLVKLTGGEIILLGIIGIFNFAIIEVSKYFVFRGERLSNAV</sequence>
<evidence type="ECO:0000313" key="13">
    <source>
        <dbReference type="EMBL" id="OGD68970.1"/>
    </source>
</evidence>
<protein>
    <recommendedName>
        <fullName evidence="12">Cation-transporting P-type ATPase N-terminal domain-containing protein</fullName>
    </recommendedName>
</protein>
<evidence type="ECO:0000259" key="12">
    <source>
        <dbReference type="SMART" id="SM00831"/>
    </source>
</evidence>
<evidence type="ECO:0000256" key="10">
    <source>
        <dbReference type="ARBA" id="ARBA00023136"/>
    </source>
</evidence>
<dbReference type="Pfam" id="PF13246">
    <property type="entry name" value="Cation_ATPase"/>
    <property type="match status" value="1"/>
</dbReference>
<dbReference type="InterPro" id="IPR001757">
    <property type="entry name" value="P_typ_ATPase"/>
</dbReference>
<name>A0A1F5ENS5_9BACT</name>
<keyword evidence="10 11" id="KW-0472">Membrane</keyword>
<dbReference type="GO" id="GO:0005391">
    <property type="term" value="F:P-type sodium:potassium-exchanging transporter activity"/>
    <property type="evidence" value="ECO:0007669"/>
    <property type="project" value="TreeGrafter"/>
</dbReference>
<evidence type="ECO:0000256" key="6">
    <source>
        <dbReference type="ARBA" id="ARBA00022840"/>
    </source>
</evidence>
<dbReference type="GO" id="GO:0006883">
    <property type="term" value="P:intracellular sodium ion homeostasis"/>
    <property type="evidence" value="ECO:0007669"/>
    <property type="project" value="TreeGrafter"/>
</dbReference>
<evidence type="ECO:0000256" key="1">
    <source>
        <dbReference type="ARBA" id="ARBA00004127"/>
    </source>
</evidence>
<dbReference type="PRINTS" id="PR00119">
    <property type="entry name" value="CATATPASE"/>
</dbReference>
<dbReference type="Pfam" id="PF00122">
    <property type="entry name" value="E1-E2_ATPase"/>
    <property type="match status" value="1"/>
</dbReference>
<dbReference type="GO" id="GO:0012505">
    <property type="term" value="C:endomembrane system"/>
    <property type="evidence" value="ECO:0007669"/>
    <property type="project" value="UniProtKB-SubCell"/>
</dbReference>
<gene>
    <name evidence="13" type="ORF">A2811_00540</name>
</gene>
<comment type="subcellular location">
    <subcellularLocation>
        <location evidence="1">Endomembrane system</location>
        <topology evidence="1">Multi-pass membrane protein</topology>
    </subcellularLocation>
</comment>
<feature type="transmembrane region" description="Helical" evidence="11">
    <location>
        <begin position="247"/>
        <end position="265"/>
    </location>
</feature>
<dbReference type="Proteomes" id="UP000186670">
    <property type="component" value="Unassembled WGS sequence"/>
</dbReference>
<feature type="transmembrane region" description="Helical" evidence="11">
    <location>
        <begin position="790"/>
        <end position="812"/>
    </location>
</feature>
<dbReference type="Gene3D" id="3.40.50.1000">
    <property type="entry name" value="HAD superfamily/HAD-like"/>
    <property type="match status" value="1"/>
</dbReference>
<dbReference type="Gene3D" id="2.70.150.10">
    <property type="entry name" value="Calcium-transporting ATPase, cytoplasmic transduction domain A"/>
    <property type="match status" value="1"/>
</dbReference>
<dbReference type="SFLD" id="SFLDS00003">
    <property type="entry name" value="Haloacid_Dehalogenase"/>
    <property type="match status" value="1"/>
</dbReference>
<dbReference type="InterPro" id="IPR059000">
    <property type="entry name" value="ATPase_P-type_domA"/>
</dbReference>
<accession>A0A1F5ENS5</accession>
<feature type="transmembrane region" description="Helical" evidence="11">
    <location>
        <begin position="713"/>
        <end position="731"/>
    </location>
</feature>
<dbReference type="Gene3D" id="1.20.1110.10">
    <property type="entry name" value="Calcium-transporting ATPase, transmembrane domain"/>
    <property type="match status" value="1"/>
</dbReference>
<comment type="caution">
    <text evidence="13">The sequence shown here is derived from an EMBL/GenBank/DDBJ whole genome shotgun (WGS) entry which is preliminary data.</text>
</comment>
<dbReference type="EMBL" id="MEZZ01000016">
    <property type="protein sequence ID" value="OGD68970.1"/>
    <property type="molecule type" value="Genomic_DNA"/>
</dbReference>
<dbReference type="InterPro" id="IPR004014">
    <property type="entry name" value="ATPase_P-typ_cation-transptr_N"/>
</dbReference>
<dbReference type="InterPro" id="IPR006068">
    <property type="entry name" value="ATPase_P-typ_cation-transptr_C"/>
</dbReference>
<dbReference type="PANTHER" id="PTHR43294">
    <property type="entry name" value="SODIUM/POTASSIUM-TRANSPORTING ATPASE SUBUNIT ALPHA"/>
    <property type="match status" value="1"/>
</dbReference>
<reference evidence="13 14" key="1">
    <citation type="journal article" date="2016" name="Nat. Commun.">
        <title>Thousands of microbial genomes shed light on interconnected biogeochemical processes in an aquifer system.</title>
        <authorList>
            <person name="Anantharaman K."/>
            <person name="Brown C.T."/>
            <person name="Hug L.A."/>
            <person name="Sharon I."/>
            <person name="Castelle C.J."/>
            <person name="Probst A.J."/>
            <person name="Thomas B.C."/>
            <person name="Singh A."/>
            <person name="Wilkins M.J."/>
            <person name="Karaoz U."/>
            <person name="Brodie E.L."/>
            <person name="Williams K.H."/>
            <person name="Hubbard S.S."/>
            <person name="Banfield J.F."/>
        </authorList>
    </citation>
    <scope>NUCLEOTIDE SEQUENCE [LARGE SCALE GENOMIC DNA]</scope>
</reference>
<dbReference type="GO" id="GO:0016887">
    <property type="term" value="F:ATP hydrolysis activity"/>
    <property type="evidence" value="ECO:0007669"/>
    <property type="project" value="InterPro"/>
</dbReference>
<dbReference type="InterPro" id="IPR036412">
    <property type="entry name" value="HAD-like_sf"/>
</dbReference>
<dbReference type="SUPFAM" id="SSF81665">
    <property type="entry name" value="Calcium ATPase, transmembrane domain M"/>
    <property type="match status" value="1"/>
</dbReference>
<dbReference type="PROSITE" id="PS00154">
    <property type="entry name" value="ATPASE_E1_E2"/>
    <property type="match status" value="1"/>
</dbReference>
<comment type="similarity">
    <text evidence="2">Belongs to the cation transport ATPase (P-type) (TC 3.A.3) family. Type IIA subfamily.</text>
</comment>
<feature type="transmembrane region" description="Helical" evidence="11">
    <location>
        <begin position="277"/>
        <end position="302"/>
    </location>
</feature>
<keyword evidence="8" id="KW-1278">Translocase</keyword>
<dbReference type="GO" id="GO:1990573">
    <property type="term" value="P:potassium ion import across plasma membrane"/>
    <property type="evidence" value="ECO:0007669"/>
    <property type="project" value="TreeGrafter"/>
</dbReference>
<dbReference type="SMART" id="SM00831">
    <property type="entry name" value="Cation_ATPase_N"/>
    <property type="match status" value="1"/>
</dbReference>
<dbReference type="InterPro" id="IPR023298">
    <property type="entry name" value="ATPase_P-typ_TM_dom_sf"/>
</dbReference>
<keyword evidence="3" id="KW-0597">Phosphoprotein</keyword>
<evidence type="ECO:0000313" key="14">
    <source>
        <dbReference type="Proteomes" id="UP000186670"/>
    </source>
</evidence>
<dbReference type="PRINTS" id="PR00120">
    <property type="entry name" value="HATPASE"/>
</dbReference>
<evidence type="ECO:0000256" key="4">
    <source>
        <dbReference type="ARBA" id="ARBA00022692"/>
    </source>
</evidence>
<dbReference type="Gene3D" id="3.40.1110.10">
    <property type="entry name" value="Calcium-transporting ATPase, cytoplasmic domain N"/>
    <property type="match status" value="1"/>
</dbReference>
<dbReference type="SUPFAM" id="SSF56784">
    <property type="entry name" value="HAD-like"/>
    <property type="match status" value="1"/>
</dbReference>
<evidence type="ECO:0000256" key="9">
    <source>
        <dbReference type="ARBA" id="ARBA00022989"/>
    </source>
</evidence>
<evidence type="ECO:0000256" key="11">
    <source>
        <dbReference type="SAM" id="Phobius"/>
    </source>
</evidence>
<evidence type="ECO:0000256" key="8">
    <source>
        <dbReference type="ARBA" id="ARBA00022967"/>
    </source>
</evidence>
<keyword evidence="4 11" id="KW-0812">Transmembrane</keyword>
<keyword evidence="7" id="KW-0460">Magnesium</keyword>
<dbReference type="GO" id="GO:0005524">
    <property type="term" value="F:ATP binding"/>
    <property type="evidence" value="ECO:0007669"/>
    <property type="project" value="UniProtKB-KW"/>
</dbReference>
<dbReference type="InterPro" id="IPR018303">
    <property type="entry name" value="ATPase_P-typ_P_site"/>
</dbReference>
<evidence type="ECO:0000256" key="7">
    <source>
        <dbReference type="ARBA" id="ARBA00022842"/>
    </source>
</evidence>
<dbReference type="Pfam" id="PF00689">
    <property type="entry name" value="Cation_ATPase_C"/>
    <property type="match status" value="1"/>
</dbReference>
<feature type="transmembrane region" description="Helical" evidence="11">
    <location>
        <begin position="56"/>
        <end position="78"/>
    </location>
</feature>
<dbReference type="SFLD" id="SFLDF00027">
    <property type="entry name" value="p-type_atpase"/>
    <property type="match status" value="1"/>
</dbReference>
<dbReference type="SUPFAM" id="SSF81653">
    <property type="entry name" value="Calcium ATPase, transduction domain A"/>
    <property type="match status" value="1"/>
</dbReference>
<feature type="domain" description="Cation-transporting P-type ATPase N-terminal" evidence="12">
    <location>
        <begin position="6"/>
        <end position="80"/>
    </location>
</feature>
<keyword evidence="5" id="KW-0547">Nucleotide-binding</keyword>